<keyword evidence="11" id="KW-0670">Pyruvate</keyword>
<evidence type="ECO:0000256" key="7">
    <source>
        <dbReference type="ARBA" id="ARBA00022777"/>
    </source>
</evidence>
<organism evidence="13 14">
    <name type="scientific">Candidatus Minimicrobia naudis</name>
    <dbReference type="NCBI Taxonomy" id="2841263"/>
    <lineage>
        <taxon>Bacteria</taxon>
        <taxon>Candidatus Saccharimonadota</taxon>
        <taxon>Candidatus Saccharimonadota incertae sedis</taxon>
        <taxon>Candidatus Minimicrobia</taxon>
    </lineage>
</organism>
<keyword evidence="7" id="KW-0418">Kinase</keyword>
<dbReference type="GO" id="GO:0005524">
    <property type="term" value="F:ATP binding"/>
    <property type="evidence" value="ECO:0007669"/>
    <property type="project" value="UniProtKB-KW"/>
</dbReference>
<dbReference type="Proteomes" id="UP000679129">
    <property type="component" value="Chromosome"/>
</dbReference>
<dbReference type="GO" id="GO:0016301">
    <property type="term" value="F:kinase activity"/>
    <property type="evidence" value="ECO:0007669"/>
    <property type="project" value="UniProtKB-KW"/>
</dbReference>
<dbReference type="UniPathway" id="UPA00109">
    <property type="reaction ID" value="UER00188"/>
</dbReference>
<evidence type="ECO:0000256" key="5">
    <source>
        <dbReference type="ARBA" id="ARBA00022723"/>
    </source>
</evidence>
<dbReference type="Gene3D" id="3.20.20.60">
    <property type="entry name" value="Phosphoenolpyruvate-binding domains"/>
    <property type="match status" value="1"/>
</dbReference>
<evidence type="ECO:0000313" key="13">
    <source>
        <dbReference type="EMBL" id="QWQ32098.1"/>
    </source>
</evidence>
<dbReference type="InterPro" id="IPR015793">
    <property type="entry name" value="Pyrv_Knase_brl"/>
</dbReference>
<dbReference type="InterPro" id="IPR015806">
    <property type="entry name" value="Pyrv_Knase_insert_dom_sf"/>
</dbReference>
<evidence type="ECO:0000256" key="9">
    <source>
        <dbReference type="ARBA" id="ARBA00022842"/>
    </source>
</evidence>
<dbReference type="InterPro" id="IPR015813">
    <property type="entry name" value="Pyrv/PenolPyrv_kinase-like_dom"/>
</dbReference>
<dbReference type="InterPro" id="IPR001697">
    <property type="entry name" value="Pyr_Knase"/>
</dbReference>
<evidence type="ECO:0000256" key="2">
    <source>
        <dbReference type="ARBA" id="ARBA00008663"/>
    </source>
</evidence>
<evidence type="ECO:0000256" key="3">
    <source>
        <dbReference type="ARBA" id="ARBA00012142"/>
    </source>
</evidence>
<proteinExistence type="inferred from homology"/>
<dbReference type="EC" id="2.7.1.40" evidence="3"/>
<keyword evidence="8" id="KW-0067">ATP-binding</keyword>
<accession>A0A8F1SBA0</accession>
<dbReference type="SUPFAM" id="SSF50800">
    <property type="entry name" value="PK beta-barrel domain-like"/>
    <property type="match status" value="1"/>
</dbReference>
<evidence type="ECO:0000256" key="6">
    <source>
        <dbReference type="ARBA" id="ARBA00022741"/>
    </source>
</evidence>
<reference evidence="13" key="1">
    <citation type="submission" date="2021-06" db="EMBL/GenBank/DDBJ databases">
        <title>An adapted protocol for Saccharibacteria cultivation: two new species join this phylum of Candidate Phyla Radiations.</title>
        <authorList>
            <person name="Ibrahim A."/>
            <person name="Maatouk M."/>
            <person name="Zgheib R."/>
            <person name="Haddad G."/>
            <person name="Bou Khalil J."/>
            <person name="Raoult D."/>
            <person name="Bittar F."/>
        </authorList>
    </citation>
    <scope>NUCLEOTIDE SEQUENCE</scope>
    <source>
        <strain evidence="13">IHU1</strain>
    </source>
</reference>
<dbReference type="Gene3D" id="2.40.33.10">
    <property type="entry name" value="PK beta-barrel domain-like"/>
    <property type="match status" value="1"/>
</dbReference>
<evidence type="ECO:0000256" key="8">
    <source>
        <dbReference type="ARBA" id="ARBA00022840"/>
    </source>
</evidence>
<keyword evidence="5" id="KW-0479">Metal-binding</keyword>
<comment type="pathway">
    <text evidence="1">Carbohydrate degradation; glycolysis; pyruvate from D-glyceraldehyde 3-phosphate: step 5/5.</text>
</comment>
<dbReference type="GO" id="GO:0030955">
    <property type="term" value="F:potassium ion binding"/>
    <property type="evidence" value="ECO:0007669"/>
    <property type="project" value="InterPro"/>
</dbReference>
<dbReference type="GO" id="GO:0004743">
    <property type="term" value="F:pyruvate kinase activity"/>
    <property type="evidence" value="ECO:0007669"/>
    <property type="project" value="UniProtKB-EC"/>
</dbReference>
<gene>
    <name evidence="13" type="ORF">KOY48_04425</name>
</gene>
<dbReference type="GO" id="GO:0000287">
    <property type="term" value="F:magnesium ion binding"/>
    <property type="evidence" value="ECO:0007669"/>
    <property type="project" value="InterPro"/>
</dbReference>
<name>A0A8F1SBA0_9BACT</name>
<keyword evidence="10" id="KW-0324">Glycolysis</keyword>
<comment type="similarity">
    <text evidence="2">Belongs to the pyruvate kinase family.</text>
</comment>
<dbReference type="AlphaFoldDB" id="A0A8F1SBA0"/>
<dbReference type="KEGG" id="mnd:KOY48_04425"/>
<dbReference type="EMBL" id="CP076460">
    <property type="protein sequence ID" value="QWQ32098.1"/>
    <property type="molecule type" value="Genomic_DNA"/>
</dbReference>
<sequence length="173" mass="20197">MSDNIFKRTKILATIGPATFSQEKVYQLLEAGVNRYPYELFSHGANEERIEQIDWVRTASKQLGQACRNLTRFLRVRRIRLGVLKDNMLNVEFGDMLVLDSEITDHDVGFNLPVQYNLAEKMRFGEPLYMFDGKIRTVVREIVSPTAIRVEVQNDGFLMSRKGFEFARHRFCW</sequence>
<keyword evidence="14" id="KW-1185">Reference proteome</keyword>
<evidence type="ECO:0000256" key="1">
    <source>
        <dbReference type="ARBA" id="ARBA00004997"/>
    </source>
</evidence>
<keyword evidence="6" id="KW-0547">Nucleotide-binding</keyword>
<feature type="domain" description="Pyruvate kinase barrel" evidence="12">
    <location>
        <begin position="7"/>
        <end position="165"/>
    </location>
</feature>
<dbReference type="PANTHER" id="PTHR11817">
    <property type="entry name" value="PYRUVATE KINASE"/>
    <property type="match status" value="1"/>
</dbReference>
<dbReference type="SUPFAM" id="SSF51621">
    <property type="entry name" value="Phosphoenolpyruvate/pyruvate domain"/>
    <property type="match status" value="1"/>
</dbReference>
<protein>
    <recommendedName>
        <fullName evidence="3">pyruvate kinase</fullName>
        <ecNumber evidence="3">2.7.1.40</ecNumber>
    </recommendedName>
</protein>
<dbReference type="InterPro" id="IPR040442">
    <property type="entry name" value="Pyrv_kinase-like_dom_sf"/>
</dbReference>
<evidence type="ECO:0000256" key="4">
    <source>
        <dbReference type="ARBA" id="ARBA00022679"/>
    </source>
</evidence>
<keyword evidence="4" id="KW-0808">Transferase</keyword>
<keyword evidence="9" id="KW-0460">Magnesium</keyword>
<dbReference type="InterPro" id="IPR011037">
    <property type="entry name" value="Pyrv_Knase-like_insert_dom_sf"/>
</dbReference>
<evidence type="ECO:0000256" key="10">
    <source>
        <dbReference type="ARBA" id="ARBA00023152"/>
    </source>
</evidence>
<evidence type="ECO:0000256" key="11">
    <source>
        <dbReference type="ARBA" id="ARBA00023317"/>
    </source>
</evidence>
<evidence type="ECO:0000259" key="12">
    <source>
        <dbReference type="Pfam" id="PF00224"/>
    </source>
</evidence>
<dbReference type="Pfam" id="PF00224">
    <property type="entry name" value="PK"/>
    <property type="match status" value="1"/>
</dbReference>
<evidence type="ECO:0000313" key="14">
    <source>
        <dbReference type="Proteomes" id="UP000679129"/>
    </source>
</evidence>